<dbReference type="SUPFAM" id="SSF161070">
    <property type="entry name" value="SNF-like"/>
    <property type="match status" value="1"/>
</dbReference>
<dbReference type="Proteomes" id="UP000315498">
    <property type="component" value="Unassembled WGS sequence"/>
</dbReference>
<dbReference type="AlphaFoldDB" id="A0A520MRW7"/>
<organism evidence="7 8">
    <name type="scientific">SAR86 cluster bacterium</name>
    <dbReference type="NCBI Taxonomy" id="2030880"/>
    <lineage>
        <taxon>Bacteria</taxon>
        <taxon>Pseudomonadati</taxon>
        <taxon>Pseudomonadota</taxon>
        <taxon>Gammaproteobacteria</taxon>
        <taxon>SAR86 cluster</taxon>
    </lineage>
</organism>
<gene>
    <name evidence="7" type="ORF">EVA94_03140</name>
</gene>
<accession>A0A520MRW7</accession>
<evidence type="ECO:0000256" key="5">
    <source>
        <dbReference type="ARBA" id="ARBA00023136"/>
    </source>
</evidence>
<proteinExistence type="predicted"/>
<keyword evidence="5 6" id="KW-0472">Membrane</keyword>
<keyword evidence="4 6" id="KW-1133">Transmembrane helix</keyword>
<comment type="caution">
    <text evidence="7">The sequence shown here is derived from an EMBL/GenBank/DDBJ whole genome shotgun (WGS) entry which is preliminary data.</text>
</comment>
<evidence type="ECO:0000256" key="4">
    <source>
        <dbReference type="ARBA" id="ARBA00022989"/>
    </source>
</evidence>
<evidence type="ECO:0000256" key="3">
    <source>
        <dbReference type="ARBA" id="ARBA00022692"/>
    </source>
</evidence>
<keyword evidence="3 6" id="KW-0812">Transmembrane</keyword>
<keyword evidence="2" id="KW-0813">Transport</keyword>
<evidence type="ECO:0000313" key="8">
    <source>
        <dbReference type="Proteomes" id="UP000315498"/>
    </source>
</evidence>
<comment type="subcellular location">
    <subcellularLocation>
        <location evidence="1">Membrane</location>
        <topology evidence="1">Multi-pass membrane protein</topology>
    </subcellularLocation>
</comment>
<dbReference type="PANTHER" id="PTHR42948:SF1">
    <property type="entry name" value="TRANSPORTER"/>
    <property type="match status" value="1"/>
</dbReference>
<evidence type="ECO:0000256" key="6">
    <source>
        <dbReference type="SAM" id="Phobius"/>
    </source>
</evidence>
<feature type="non-terminal residue" evidence="7">
    <location>
        <position position="1"/>
    </location>
</feature>
<reference evidence="7 8" key="1">
    <citation type="submission" date="2019-02" db="EMBL/GenBank/DDBJ databases">
        <title>Prokaryotic population dynamics and viral predation in marine succession experiment using metagenomics: the confinement effect.</title>
        <authorList>
            <person name="Haro-Moreno J.M."/>
            <person name="Rodriguez-Valera F."/>
            <person name="Lopez-Perez M."/>
        </authorList>
    </citation>
    <scope>NUCLEOTIDE SEQUENCE [LARGE SCALE GENOMIC DNA]</scope>
    <source>
        <strain evidence="7">MED-G161</strain>
    </source>
</reference>
<dbReference type="EMBL" id="SHBG01000031">
    <property type="protein sequence ID" value="RZO23948.1"/>
    <property type="molecule type" value="Genomic_DNA"/>
</dbReference>
<feature type="transmembrane region" description="Helical" evidence="6">
    <location>
        <begin position="17"/>
        <end position="35"/>
    </location>
</feature>
<name>A0A520MRW7_9GAMM</name>
<dbReference type="InterPro" id="IPR037272">
    <property type="entry name" value="SNS_sf"/>
</dbReference>
<feature type="transmembrane region" description="Helical" evidence="6">
    <location>
        <begin position="96"/>
        <end position="117"/>
    </location>
</feature>
<feature type="transmembrane region" description="Helical" evidence="6">
    <location>
        <begin position="55"/>
        <end position="76"/>
    </location>
</feature>
<dbReference type="PANTHER" id="PTHR42948">
    <property type="entry name" value="TRANSPORTER"/>
    <property type="match status" value="1"/>
</dbReference>
<evidence type="ECO:0000256" key="2">
    <source>
        <dbReference type="ARBA" id="ARBA00022448"/>
    </source>
</evidence>
<evidence type="ECO:0000256" key="1">
    <source>
        <dbReference type="ARBA" id="ARBA00004141"/>
    </source>
</evidence>
<dbReference type="InterPro" id="IPR000175">
    <property type="entry name" value="Na/ntran_symport"/>
</dbReference>
<dbReference type="GO" id="GO:0016020">
    <property type="term" value="C:membrane"/>
    <property type="evidence" value="ECO:0007669"/>
    <property type="project" value="UniProtKB-SubCell"/>
</dbReference>
<sequence>GVAYLSEEGFLSRKNSALAISLFAWLLGIGTALSFNILSNFELTPGRNFLDSMDFIANQILLPLGGMLIAIFVGWFMKKELITDEVGYVNPIIFKLWRFFIKFIAPVSVALIFISQIL</sequence>
<evidence type="ECO:0000313" key="7">
    <source>
        <dbReference type="EMBL" id="RZO23948.1"/>
    </source>
</evidence>
<protein>
    <submittedName>
        <fullName evidence="7">Sodium-dependent transporter</fullName>
    </submittedName>
</protein>